<evidence type="ECO:0000313" key="3">
    <source>
        <dbReference type="Proteomes" id="UP001642409"/>
    </source>
</evidence>
<dbReference type="EMBL" id="CAXDID020000292">
    <property type="protein sequence ID" value="CAL6071863.1"/>
    <property type="molecule type" value="Genomic_DNA"/>
</dbReference>
<dbReference type="AlphaFoldDB" id="A0AA86R3K1"/>
<organism evidence="1">
    <name type="scientific">Hexamita inflata</name>
    <dbReference type="NCBI Taxonomy" id="28002"/>
    <lineage>
        <taxon>Eukaryota</taxon>
        <taxon>Metamonada</taxon>
        <taxon>Diplomonadida</taxon>
        <taxon>Hexamitidae</taxon>
        <taxon>Hexamitinae</taxon>
        <taxon>Hexamita</taxon>
    </lineage>
</organism>
<keyword evidence="3" id="KW-1185">Reference proteome</keyword>
<dbReference type="Proteomes" id="UP001642409">
    <property type="component" value="Unassembled WGS sequence"/>
</dbReference>
<reference evidence="2 3" key="2">
    <citation type="submission" date="2024-07" db="EMBL/GenBank/DDBJ databases">
        <authorList>
            <person name="Akdeniz Z."/>
        </authorList>
    </citation>
    <scope>NUCLEOTIDE SEQUENCE [LARGE SCALE GENOMIC DNA]</scope>
</reference>
<reference evidence="1" key="1">
    <citation type="submission" date="2023-06" db="EMBL/GenBank/DDBJ databases">
        <authorList>
            <person name="Kurt Z."/>
        </authorList>
    </citation>
    <scope>NUCLEOTIDE SEQUENCE</scope>
</reference>
<evidence type="ECO:0000313" key="2">
    <source>
        <dbReference type="EMBL" id="CAL6071863.1"/>
    </source>
</evidence>
<evidence type="ECO:0000313" key="1">
    <source>
        <dbReference type="EMBL" id="CAI9961535.1"/>
    </source>
</evidence>
<name>A0AA86R3K1_9EUKA</name>
<comment type="caution">
    <text evidence="1">The sequence shown here is derived from an EMBL/GenBank/DDBJ whole genome shotgun (WGS) entry which is preliminary data.</text>
</comment>
<protein>
    <submittedName>
        <fullName evidence="2">Hypothetical_protein</fullName>
    </submittedName>
</protein>
<sequence length="121" mass="14436">MCVNFKSFLNIFDQNEVTAHIYSCIDGITDPLEKYLKRPNGVHLIVWHTPDICKAVIFDSLRYYKSIRYQLNQHLKDYNVTNFPLQNLMFAALLSIYIQFLIEELVEIQENRCIYCPLMYF</sequence>
<proteinExistence type="predicted"/>
<accession>A0AA86R3K1</accession>
<dbReference type="EMBL" id="CATOUU010000941">
    <property type="protein sequence ID" value="CAI9961535.1"/>
    <property type="molecule type" value="Genomic_DNA"/>
</dbReference>
<gene>
    <name evidence="1" type="ORF">HINF_LOCUS49180</name>
    <name evidence="2" type="ORF">HINF_LOCUS55349</name>
</gene>